<proteinExistence type="inferred from homology"/>
<accession>A0ABS6FFY5</accession>
<dbReference type="PROSITE" id="PS00963">
    <property type="entry name" value="RIBOSOMAL_S2_2"/>
    <property type="match status" value="1"/>
</dbReference>
<name>A0ABS6FFY5_9FIRM</name>
<dbReference type="GO" id="GO:0005840">
    <property type="term" value="C:ribosome"/>
    <property type="evidence" value="ECO:0007669"/>
    <property type="project" value="UniProtKB-KW"/>
</dbReference>
<reference evidence="6 7" key="1">
    <citation type="submission" date="2021-06" db="EMBL/GenBank/DDBJ databases">
        <authorList>
            <person name="Sun Q."/>
            <person name="Li D."/>
        </authorList>
    </citation>
    <scope>NUCLEOTIDE SEQUENCE [LARGE SCALE GENOMIC DNA]</scope>
    <source>
        <strain evidence="6 7">MSJ-1</strain>
    </source>
</reference>
<feature type="region of interest" description="Disordered" evidence="5">
    <location>
        <begin position="224"/>
        <end position="263"/>
    </location>
</feature>
<dbReference type="InterPro" id="IPR018130">
    <property type="entry name" value="Ribosomal_uS2_CS"/>
</dbReference>
<dbReference type="InterPro" id="IPR001865">
    <property type="entry name" value="Ribosomal_uS2"/>
</dbReference>
<evidence type="ECO:0000256" key="3">
    <source>
        <dbReference type="ARBA" id="ARBA00035256"/>
    </source>
</evidence>
<protein>
    <recommendedName>
        <fullName evidence="3 4">Small ribosomal subunit protein uS2</fullName>
    </recommendedName>
</protein>
<evidence type="ECO:0000256" key="1">
    <source>
        <dbReference type="ARBA" id="ARBA00022980"/>
    </source>
</evidence>
<dbReference type="InterPro" id="IPR005706">
    <property type="entry name" value="Ribosomal_uS2_bac/mit/plastid"/>
</dbReference>
<evidence type="ECO:0000256" key="4">
    <source>
        <dbReference type="HAMAP-Rule" id="MF_00291"/>
    </source>
</evidence>
<dbReference type="NCBIfam" id="TIGR01011">
    <property type="entry name" value="rpsB_bact"/>
    <property type="match status" value="1"/>
</dbReference>
<dbReference type="PROSITE" id="PS00962">
    <property type="entry name" value="RIBOSOMAL_S2_1"/>
    <property type="match status" value="1"/>
</dbReference>
<evidence type="ECO:0000313" key="7">
    <source>
        <dbReference type="Proteomes" id="UP000783742"/>
    </source>
</evidence>
<dbReference type="PANTHER" id="PTHR12534:SF0">
    <property type="entry name" value="SMALL RIBOSOMAL SUBUNIT PROTEIN US2M"/>
    <property type="match status" value="1"/>
</dbReference>
<keyword evidence="1 4" id="KW-0689">Ribosomal protein</keyword>
<dbReference type="CDD" id="cd01425">
    <property type="entry name" value="RPS2"/>
    <property type="match status" value="1"/>
</dbReference>
<organism evidence="6 7">
    <name type="scientific">Peptoniphilus ovalis</name>
    <dbReference type="NCBI Taxonomy" id="2841503"/>
    <lineage>
        <taxon>Bacteria</taxon>
        <taxon>Bacillati</taxon>
        <taxon>Bacillota</taxon>
        <taxon>Tissierellia</taxon>
        <taxon>Tissierellales</taxon>
        <taxon>Peptoniphilaceae</taxon>
        <taxon>Peptoniphilus</taxon>
    </lineage>
</organism>
<dbReference type="Pfam" id="PF00318">
    <property type="entry name" value="Ribosomal_S2"/>
    <property type="match status" value="1"/>
</dbReference>
<evidence type="ECO:0000313" key="6">
    <source>
        <dbReference type="EMBL" id="MBU5669084.1"/>
    </source>
</evidence>
<keyword evidence="7" id="KW-1185">Reference proteome</keyword>
<keyword evidence="2 4" id="KW-0687">Ribonucleoprotein</keyword>
<sequence>MSVISMKNLLEAGVHFGHQTRRWNPKMKKFIFTERNGIYIIDLQKTVKKVEEAYDFVREVAANNGEILFVGTKKQAQDAIEKEATKCGMPYINQRWLGGLLTNYKTIKNRIDRLYKLYEMEENGTFDVLPKKEVAQLLHEREKLEKFLGGIKDMKGMPQALFVVDPKKEKIAVKEAHILGIPVIGIVDTNCDPDELDIPIPGNDDAIRAVKLITETIANAVIEGNQGNQIEDDEKVNDYDESEQEVSVEESEEENSEEETTEE</sequence>
<evidence type="ECO:0000256" key="5">
    <source>
        <dbReference type="SAM" id="MobiDB-lite"/>
    </source>
</evidence>
<gene>
    <name evidence="4 6" type="primary">rpsB</name>
    <name evidence="6" type="ORF">KQI68_04425</name>
</gene>
<dbReference type="RefSeq" id="WP_216548933.1">
    <property type="nucleotide sequence ID" value="NZ_JAHLQO010000003.1"/>
</dbReference>
<dbReference type="EMBL" id="JAHLQO010000003">
    <property type="protein sequence ID" value="MBU5669084.1"/>
    <property type="molecule type" value="Genomic_DNA"/>
</dbReference>
<dbReference type="Proteomes" id="UP000783742">
    <property type="component" value="Unassembled WGS sequence"/>
</dbReference>
<comment type="caution">
    <text evidence="6">The sequence shown here is derived from an EMBL/GenBank/DDBJ whole genome shotgun (WGS) entry which is preliminary data.</text>
</comment>
<dbReference type="PANTHER" id="PTHR12534">
    <property type="entry name" value="30S RIBOSOMAL PROTEIN S2 PROKARYOTIC AND ORGANELLAR"/>
    <property type="match status" value="1"/>
</dbReference>
<evidence type="ECO:0000256" key="2">
    <source>
        <dbReference type="ARBA" id="ARBA00023274"/>
    </source>
</evidence>
<dbReference type="HAMAP" id="MF_00291_B">
    <property type="entry name" value="Ribosomal_uS2_B"/>
    <property type="match status" value="1"/>
</dbReference>
<comment type="similarity">
    <text evidence="4">Belongs to the universal ribosomal protein uS2 family.</text>
</comment>
<feature type="compositionally biased region" description="Acidic residues" evidence="5">
    <location>
        <begin position="230"/>
        <end position="263"/>
    </location>
</feature>